<keyword evidence="3 9" id="KW-0028">Amino-acid biosynthesis</keyword>
<evidence type="ECO:0000313" key="12">
    <source>
        <dbReference type="Proteomes" id="UP000567293"/>
    </source>
</evidence>
<keyword evidence="12" id="KW-1185">Reference proteome</keyword>
<dbReference type="PANTHER" id="PTHR23342">
    <property type="entry name" value="N-ACETYLGLUTAMATE SYNTHASE"/>
    <property type="match status" value="1"/>
</dbReference>
<dbReference type="InterPro" id="IPR001048">
    <property type="entry name" value="Asp/Glu/Uridylate_kinase"/>
</dbReference>
<keyword evidence="6 9" id="KW-0418">Kinase</keyword>
<comment type="subcellular location">
    <subcellularLocation>
        <location evidence="9">Cytoplasm</location>
    </subcellularLocation>
</comment>
<dbReference type="GO" id="GO:0042450">
    <property type="term" value="P:L-arginine biosynthetic process via ornithine"/>
    <property type="evidence" value="ECO:0007669"/>
    <property type="project" value="UniProtKB-UniRule"/>
</dbReference>
<comment type="catalytic activity">
    <reaction evidence="8 9">
        <text>N-acetyl-L-glutamate + ATP = N-acetyl-L-glutamyl 5-phosphate + ADP</text>
        <dbReference type="Rhea" id="RHEA:14629"/>
        <dbReference type="ChEBI" id="CHEBI:30616"/>
        <dbReference type="ChEBI" id="CHEBI:44337"/>
        <dbReference type="ChEBI" id="CHEBI:57936"/>
        <dbReference type="ChEBI" id="CHEBI:456216"/>
        <dbReference type="EC" id="2.7.2.8"/>
    </reaction>
</comment>
<dbReference type="InterPro" id="IPR037528">
    <property type="entry name" value="ArgB"/>
</dbReference>
<dbReference type="EMBL" id="JACDQQ010000649">
    <property type="protein sequence ID" value="MBA0084644.1"/>
    <property type="molecule type" value="Genomic_DNA"/>
</dbReference>
<evidence type="ECO:0000256" key="8">
    <source>
        <dbReference type="ARBA" id="ARBA00048141"/>
    </source>
</evidence>
<evidence type="ECO:0000259" key="10">
    <source>
        <dbReference type="Pfam" id="PF00696"/>
    </source>
</evidence>
<accession>A0A7V8SW79</accession>
<evidence type="ECO:0000256" key="2">
    <source>
        <dbReference type="ARBA" id="ARBA00022571"/>
    </source>
</evidence>
<dbReference type="GO" id="GO:0003991">
    <property type="term" value="F:acetylglutamate kinase activity"/>
    <property type="evidence" value="ECO:0007669"/>
    <property type="project" value="UniProtKB-UniRule"/>
</dbReference>
<comment type="similarity">
    <text evidence="9">Belongs to the acetylglutamate kinase family. ArgB subfamily.</text>
</comment>
<comment type="function">
    <text evidence="9">Catalyzes the ATP-dependent phosphorylation of N-acetyl-L-glutamate.</text>
</comment>
<evidence type="ECO:0000256" key="3">
    <source>
        <dbReference type="ARBA" id="ARBA00022605"/>
    </source>
</evidence>
<evidence type="ECO:0000256" key="1">
    <source>
        <dbReference type="ARBA" id="ARBA00004828"/>
    </source>
</evidence>
<dbReference type="SUPFAM" id="SSF53633">
    <property type="entry name" value="Carbamate kinase-like"/>
    <property type="match status" value="1"/>
</dbReference>
<dbReference type="PIRSF" id="PIRSF000728">
    <property type="entry name" value="NAGK"/>
    <property type="match status" value="1"/>
</dbReference>
<dbReference type="Gene3D" id="3.40.1160.10">
    <property type="entry name" value="Acetylglutamate kinase-like"/>
    <property type="match status" value="1"/>
</dbReference>
<gene>
    <name evidence="9 11" type="primary">argB</name>
    <name evidence="11" type="ORF">HRJ53_06595</name>
</gene>
<feature type="binding site" evidence="9">
    <location>
        <begin position="41"/>
        <end position="42"/>
    </location>
    <ligand>
        <name>substrate</name>
    </ligand>
</feature>
<feature type="domain" description="Aspartate/glutamate/uridylate kinase" evidence="10">
    <location>
        <begin position="1"/>
        <end position="237"/>
    </location>
</feature>
<dbReference type="InterPro" id="IPR036393">
    <property type="entry name" value="AceGlu_kinase-like_sf"/>
</dbReference>
<evidence type="ECO:0000256" key="7">
    <source>
        <dbReference type="ARBA" id="ARBA00022840"/>
    </source>
</evidence>
<protein>
    <recommendedName>
        <fullName evidence="9">Acetylglutamate kinase</fullName>
        <ecNumber evidence="9">2.7.2.8</ecNumber>
    </recommendedName>
    <alternativeName>
        <fullName evidence="9">N-acetyl-L-glutamate 5-phosphotransferase</fullName>
    </alternativeName>
    <alternativeName>
        <fullName evidence="9">NAG kinase</fullName>
        <shortName evidence="9">NAGK</shortName>
    </alternativeName>
</protein>
<dbReference type="EC" id="2.7.2.8" evidence="9"/>
<dbReference type="GO" id="GO:0005524">
    <property type="term" value="F:ATP binding"/>
    <property type="evidence" value="ECO:0007669"/>
    <property type="project" value="UniProtKB-UniRule"/>
</dbReference>
<evidence type="ECO:0000313" key="11">
    <source>
        <dbReference type="EMBL" id="MBA0084644.1"/>
    </source>
</evidence>
<dbReference type="GO" id="GO:0005737">
    <property type="term" value="C:cytoplasm"/>
    <property type="evidence" value="ECO:0007669"/>
    <property type="project" value="UniProtKB-SubCell"/>
</dbReference>
<feature type="binding site" evidence="9">
    <location>
        <position position="63"/>
    </location>
    <ligand>
        <name>substrate</name>
    </ligand>
</feature>
<name>A0A7V8SW79_9BACT</name>
<feature type="site" description="Transition state stabilizer" evidence="9">
    <location>
        <position position="6"/>
    </location>
</feature>
<dbReference type="HAMAP" id="MF_00082">
    <property type="entry name" value="ArgB"/>
    <property type="match status" value="1"/>
</dbReference>
<dbReference type="Proteomes" id="UP000567293">
    <property type="component" value="Unassembled WGS sequence"/>
</dbReference>
<reference evidence="11" key="1">
    <citation type="submission" date="2020-06" db="EMBL/GenBank/DDBJ databases">
        <title>Legume-microbial interactions unlock mineral nutrients during tropical forest succession.</title>
        <authorList>
            <person name="Epihov D.Z."/>
        </authorList>
    </citation>
    <scope>NUCLEOTIDE SEQUENCE [LARGE SCALE GENOMIC DNA]</scope>
    <source>
        <strain evidence="11">Pan2503</strain>
    </source>
</reference>
<dbReference type="AlphaFoldDB" id="A0A7V8SW79"/>
<comment type="pathway">
    <text evidence="1 9">Amino-acid biosynthesis; L-arginine biosynthesis; N(2)-acetyl-L-ornithine from L-glutamate: step 2/4.</text>
</comment>
<sequence>MRTVIKFAGTLLEDDSTVRSLARQVAALSKEGHEILVVHGGGKFFTATLKRMAIESKFVGGLRVTDRETRDAAIMVFAGLLNKKLAAAISAEGQPAVGISAADSRCFLAEPMVHNDVEGGLGYVGYLTGLNLPFIESLWREGLLPVAPCLGIASDNELYNINADHMAAASAEFLGADQLIYLTDVAGVLDGEKVLSVVGCQEIEQLVKRRVVCGGMILKLEAAKRAIEGGVQQVRIVGGTTPEALLLAAHPDEVASVPGTLVLGHSHAAAEAAFTAA</sequence>
<evidence type="ECO:0000256" key="6">
    <source>
        <dbReference type="ARBA" id="ARBA00022777"/>
    </source>
</evidence>
<dbReference type="InterPro" id="IPR004662">
    <property type="entry name" value="AcgluKinase_fam"/>
</dbReference>
<dbReference type="CDD" id="cd04238">
    <property type="entry name" value="AAK_NAGK-like"/>
    <property type="match status" value="1"/>
</dbReference>
<dbReference type="PANTHER" id="PTHR23342:SF0">
    <property type="entry name" value="N-ACETYLGLUTAMATE SYNTHASE, MITOCHONDRIAL"/>
    <property type="match status" value="1"/>
</dbReference>
<comment type="caution">
    <text evidence="11">The sequence shown here is derived from an EMBL/GenBank/DDBJ whole genome shotgun (WGS) entry which is preliminary data.</text>
</comment>
<keyword evidence="7 9" id="KW-0067">ATP-binding</keyword>
<keyword evidence="9" id="KW-0963">Cytoplasm</keyword>
<evidence type="ECO:0000256" key="4">
    <source>
        <dbReference type="ARBA" id="ARBA00022679"/>
    </source>
</evidence>
<keyword evidence="4 9" id="KW-0808">Transferase</keyword>
<dbReference type="Pfam" id="PF00696">
    <property type="entry name" value="AA_kinase"/>
    <property type="match status" value="1"/>
</dbReference>
<keyword evidence="2 9" id="KW-0055">Arginine biosynthesis</keyword>
<feature type="binding site" evidence="9">
    <location>
        <position position="160"/>
    </location>
    <ligand>
        <name>substrate</name>
    </ligand>
</feature>
<evidence type="ECO:0000256" key="5">
    <source>
        <dbReference type="ARBA" id="ARBA00022741"/>
    </source>
</evidence>
<proteinExistence type="inferred from homology"/>
<keyword evidence="5 9" id="KW-0547">Nucleotide-binding</keyword>
<dbReference type="UniPathway" id="UPA00068">
    <property type="reaction ID" value="UER00107"/>
</dbReference>
<dbReference type="NCBIfam" id="TIGR00761">
    <property type="entry name" value="argB"/>
    <property type="match status" value="1"/>
</dbReference>
<evidence type="ECO:0000256" key="9">
    <source>
        <dbReference type="HAMAP-Rule" id="MF_00082"/>
    </source>
</evidence>
<organism evidence="11 12">
    <name type="scientific">Candidatus Acidiferrum panamense</name>
    <dbReference type="NCBI Taxonomy" id="2741543"/>
    <lineage>
        <taxon>Bacteria</taxon>
        <taxon>Pseudomonadati</taxon>
        <taxon>Acidobacteriota</taxon>
        <taxon>Terriglobia</taxon>
        <taxon>Candidatus Acidiferrales</taxon>
        <taxon>Candidatus Acidiferrum</taxon>
    </lineage>
</organism>
<feature type="site" description="Transition state stabilizer" evidence="9">
    <location>
        <position position="219"/>
    </location>
</feature>